<gene>
    <name evidence="1" type="ORF">FCM35_KLT17021</name>
</gene>
<dbReference type="AlphaFoldDB" id="A0A833RB18"/>
<evidence type="ECO:0000313" key="1">
    <source>
        <dbReference type="EMBL" id="KAF3338184.1"/>
    </source>
</evidence>
<keyword evidence="2" id="KW-1185">Reference proteome</keyword>
<dbReference type="InterPro" id="IPR040249">
    <property type="entry name" value="Ricin_B-like_lectin_EULS3-like"/>
</dbReference>
<evidence type="ECO:0000313" key="2">
    <source>
        <dbReference type="Proteomes" id="UP000623129"/>
    </source>
</evidence>
<dbReference type="OrthoDB" id="681719at2759"/>
<dbReference type="SUPFAM" id="SSF50370">
    <property type="entry name" value="Ricin B-like lectins"/>
    <property type="match status" value="2"/>
</dbReference>
<comment type="caution">
    <text evidence="1">The sequence shown here is derived from an EMBL/GenBank/DDBJ whole genome shotgun (WGS) entry which is preliminary data.</text>
</comment>
<proteinExistence type="predicted"/>
<dbReference type="PANTHER" id="PTHR31257:SF21">
    <property type="entry name" value="OS07G0683600 PROTEIN"/>
    <property type="match status" value="1"/>
</dbReference>
<accession>A0A833RB18</accession>
<name>A0A833RB18_9POAL</name>
<dbReference type="Proteomes" id="UP000623129">
    <property type="component" value="Unassembled WGS sequence"/>
</dbReference>
<protein>
    <submittedName>
        <fullName evidence="1">Uncharacterized protein</fullName>
    </submittedName>
</protein>
<sequence>MNFKPTVRIFCQLSEDYSLSIRNGKVVLALADPHDPFQHWIKEEVHGGGFTLFNKGTAQAIKRSPNISPVNQQIIELLLISMSFGSDPDPDAVWIESKEGENTFVTVSGKQCDRHGFRSQPHSWLAYDGNTVLLSSQDVGPYQKWKFVPYYEDGVMCPKTVQIYCKENWNYNLTIRDDTVVFAQRDRADPYQHWRKEIMYCRHLKDQQGCPAFAIVNVATGKAIQHRISQGYGYPVSLLPFNPMQLEESILWTESRDDDGSGFKNIKVRKSIGVGLDALFDKEWMSAGLLEGMRLGVWKDDRQPAALIRARNRILYTTYI</sequence>
<dbReference type="PANTHER" id="PTHR31257">
    <property type="entry name" value="RICIN B-LIKE LECTIN EULS3"/>
    <property type="match status" value="1"/>
</dbReference>
<dbReference type="EMBL" id="SWLB01000005">
    <property type="protein sequence ID" value="KAF3338184.1"/>
    <property type="molecule type" value="Genomic_DNA"/>
</dbReference>
<reference evidence="1" key="1">
    <citation type="submission" date="2020-01" db="EMBL/GenBank/DDBJ databases">
        <title>Genome sequence of Kobresia littledalei, the first chromosome-level genome in the family Cyperaceae.</title>
        <authorList>
            <person name="Qu G."/>
        </authorList>
    </citation>
    <scope>NUCLEOTIDE SEQUENCE</scope>
    <source>
        <strain evidence="1">C.B.Clarke</strain>
        <tissue evidence="1">Leaf</tissue>
    </source>
</reference>
<organism evidence="1 2">
    <name type="scientific">Carex littledalei</name>
    <dbReference type="NCBI Taxonomy" id="544730"/>
    <lineage>
        <taxon>Eukaryota</taxon>
        <taxon>Viridiplantae</taxon>
        <taxon>Streptophyta</taxon>
        <taxon>Embryophyta</taxon>
        <taxon>Tracheophyta</taxon>
        <taxon>Spermatophyta</taxon>
        <taxon>Magnoliopsida</taxon>
        <taxon>Liliopsida</taxon>
        <taxon>Poales</taxon>
        <taxon>Cyperaceae</taxon>
        <taxon>Cyperoideae</taxon>
        <taxon>Cariceae</taxon>
        <taxon>Carex</taxon>
        <taxon>Carex subgen. Euthyceras</taxon>
    </lineage>
</organism>
<dbReference type="InterPro" id="IPR035992">
    <property type="entry name" value="Ricin_B-like_lectins"/>
</dbReference>